<evidence type="ECO:0000256" key="1">
    <source>
        <dbReference type="SAM" id="Phobius"/>
    </source>
</evidence>
<dbReference type="EMBL" id="CP002048">
    <property type="protein sequence ID" value="ADI01721.1"/>
    <property type="molecule type" value="Genomic_DNA"/>
</dbReference>
<accession>D7CLY6</accession>
<dbReference type="KEGG" id="slp:Slip_0942"/>
<dbReference type="STRING" id="643648.Slip_0942"/>
<name>D7CLY6_SYNLT</name>
<dbReference type="eggNOG" id="COG1388">
    <property type="taxonomic scope" value="Bacteria"/>
</dbReference>
<evidence type="ECO:0000313" key="3">
    <source>
        <dbReference type="Proteomes" id="UP000000378"/>
    </source>
</evidence>
<reference evidence="2 3" key="2">
    <citation type="journal article" date="2010" name="Stand. Genomic Sci.">
        <title>Complete genome sequence of Syntrophothermus lipocalidus type strain (TGB-C1).</title>
        <authorList>
            <person name="Djao O.D."/>
            <person name="Zhang X."/>
            <person name="Lucas S."/>
            <person name="Lapidus A."/>
            <person name="Del Rio T.G."/>
            <person name="Nolan M."/>
            <person name="Tice H."/>
            <person name="Cheng J.F."/>
            <person name="Han C."/>
            <person name="Tapia R."/>
            <person name="Goodwin L."/>
            <person name="Pitluck S."/>
            <person name="Liolios K."/>
            <person name="Ivanova N."/>
            <person name="Mavromatis K."/>
            <person name="Mikhailova N."/>
            <person name="Ovchinnikova G."/>
            <person name="Pati A."/>
            <person name="Brambilla E."/>
            <person name="Chen A."/>
            <person name="Palaniappan K."/>
            <person name="Land M."/>
            <person name="Hauser L."/>
            <person name="Chang Y.J."/>
            <person name="Jeffries C.D."/>
            <person name="Rohde M."/>
            <person name="Sikorski J."/>
            <person name="Spring S."/>
            <person name="Goker M."/>
            <person name="Detter J.C."/>
            <person name="Woyke T."/>
            <person name="Bristow J."/>
            <person name="Eisen J.A."/>
            <person name="Markowitz V."/>
            <person name="Hugenholtz P."/>
            <person name="Kyrpides N.C."/>
            <person name="Klenk H.P."/>
        </authorList>
    </citation>
    <scope>NUCLEOTIDE SEQUENCE [LARGE SCALE GENOMIC DNA]</scope>
    <source>
        <strain evidence="3">DSM 12680 / TGB-C1</strain>
    </source>
</reference>
<proteinExistence type="predicted"/>
<keyword evidence="3" id="KW-1185">Reference proteome</keyword>
<feature type="transmembrane region" description="Helical" evidence="1">
    <location>
        <begin position="6"/>
        <end position="27"/>
    </location>
</feature>
<keyword evidence="1" id="KW-0812">Transmembrane</keyword>
<gene>
    <name evidence="2" type="ordered locus">Slip_0942</name>
</gene>
<evidence type="ECO:0000313" key="2">
    <source>
        <dbReference type="EMBL" id="ADI01721.1"/>
    </source>
</evidence>
<keyword evidence="1" id="KW-1133">Transmembrane helix</keyword>
<organism evidence="2 3">
    <name type="scientific">Syntrophothermus lipocalidus (strain DSM 12680 / TGB-C1)</name>
    <dbReference type="NCBI Taxonomy" id="643648"/>
    <lineage>
        <taxon>Bacteria</taxon>
        <taxon>Bacillati</taxon>
        <taxon>Bacillota</taxon>
        <taxon>Clostridia</taxon>
        <taxon>Eubacteriales</taxon>
        <taxon>Syntrophomonadaceae</taxon>
        <taxon>Syntrophothermus</taxon>
    </lineage>
</organism>
<dbReference type="AlphaFoldDB" id="D7CLY6"/>
<reference evidence="3" key="1">
    <citation type="journal article" date="2010" name="Stand. Genomic Sci.">
        <title>Complete genome sequence of Syntrophothermus lipocalidus type strain (TGB-C1T).</title>
        <authorList>
            <consortium name="US DOE Joint Genome Institute (JGI-PGF)"/>
            <person name="Djao O."/>
            <person name="Zhang X."/>
            <person name="Lucas S."/>
            <person name="Lapidus A."/>
            <person name="Glavina Del Rio T."/>
            <person name="Nolan M."/>
            <person name="Tice H."/>
            <person name="Cheng J."/>
            <person name="Han C."/>
            <person name="Tapia R."/>
            <person name="Goodwin L."/>
            <person name="Pitluck S."/>
            <person name="Liolios K."/>
            <person name="Ivanova N."/>
            <person name="Mavromatis K."/>
            <person name="Mikhailova N."/>
            <person name="Ovchinnikova G."/>
            <person name="Pati A."/>
            <person name="Brambilla E."/>
            <person name="Chen A."/>
            <person name="Palaniappan K."/>
            <person name="Land M."/>
            <person name="Hauser L."/>
            <person name="Chang Y."/>
            <person name="Jeffries C."/>
            <person name="Rohde M."/>
            <person name="Sikorski J."/>
            <person name="Spring S."/>
            <person name="Goker M."/>
            <person name="Detter J."/>
            <person name="Woyke T."/>
            <person name="Bristow J."/>
            <person name="Eisen J."/>
            <person name="Markowitz V."/>
            <person name="Hugenholtz P."/>
            <person name="Kyrpides N."/>
            <person name="Klenk H."/>
        </authorList>
    </citation>
    <scope>NUCLEOTIDE SEQUENCE [LARGE SCALE GENOMIC DNA]</scope>
    <source>
        <strain evidence="3">DSM 12680 / TGB-C1</strain>
    </source>
</reference>
<sequence>MNRCLFYILASNVCVACLIFCVLAIFFTYKPDIDVRKEVRLVKEDYSESYLMETKERVRLSKALDRSFRMPLNPFQLSPEYVLIHFSQDGRKHRLFIHRTARIGWDEKGRAFSLSGSLCRLLDNGIINLENIISERYGELVPWAKAEKIFRIYDKAMITDVETRKSFWVQRRAGTNHADVQPLTARDSHIMKSIYKGKWSWERRAIIVVVRGRRMAASMNGMPHGAGAIKDNDFPGHFCIHFFGSKTHAGNRVDPKHQAMVLKAAGRTKP</sequence>
<keyword evidence="1" id="KW-0472">Membrane</keyword>
<protein>
    <submittedName>
        <fullName evidence="2">Uncharacterized protein</fullName>
    </submittedName>
</protein>
<dbReference type="HOGENOM" id="CLU_1030265_0_0_9"/>
<dbReference type="Proteomes" id="UP000000378">
    <property type="component" value="Chromosome"/>
</dbReference>